<organism evidence="4 5">
    <name type="scientific">Cylindrospermopsis raciborskii CENA303</name>
    <dbReference type="NCBI Taxonomy" id="1170769"/>
    <lineage>
        <taxon>Bacteria</taxon>
        <taxon>Bacillati</taxon>
        <taxon>Cyanobacteriota</taxon>
        <taxon>Cyanophyceae</taxon>
        <taxon>Nostocales</taxon>
        <taxon>Aphanizomenonaceae</taxon>
        <taxon>Cylindrospermopsis</taxon>
    </lineage>
</organism>
<evidence type="ECO:0000313" key="5">
    <source>
        <dbReference type="Proteomes" id="UP000192997"/>
    </source>
</evidence>
<dbReference type="PANTHER" id="PTHR33643">
    <property type="entry name" value="UREASE ACCESSORY PROTEIN D"/>
    <property type="match status" value="1"/>
</dbReference>
<dbReference type="AlphaFoldDB" id="A0A1X4G4G8"/>
<keyword evidence="2 3" id="KW-0143">Chaperone</keyword>
<sequence>MDNQENSWHGKLELVYAQRQNSTQLMFSHNQAPLKVQRPFYPEGEKICHSVILHTAGGVVAGDRLSSNIHLQSETDVLITTAAASKIYRSNGLYAKQTVSIKIDRGSCLEYLPQETIVFNGGRYRQDVRIELGEGSSFIGWEISRLGRTARGEKFLEGEMLSHTEIWQGEVPLWIDRQHIPGGVEAFYNPHSLKGNPVIGSFVCVGLPISEERIEKSRSGIANGWDAGVTRLEQGILCRYRGNSTSWAKKWFTNVWQDLRQSLLNRGNCIPRVWQITRN</sequence>
<comment type="function">
    <text evidence="3">Required for maturation of urease via the functional incorporation of the urease nickel metallocenter.</text>
</comment>
<keyword evidence="3" id="KW-0963">Cytoplasm</keyword>
<protein>
    <recommendedName>
        <fullName evidence="3">Urease accessory protein UreD</fullName>
    </recommendedName>
</protein>
<dbReference type="GO" id="GO:0005737">
    <property type="term" value="C:cytoplasm"/>
    <property type="evidence" value="ECO:0007669"/>
    <property type="project" value="UniProtKB-SubCell"/>
</dbReference>
<comment type="similarity">
    <text evidence="1 3">Belongs to the UreD family.</text>
</comment>
<gene>
    <name evidence="3" type="primary">ureD</name>
    <name evidence="4" type="ORF">B7O87_12010</name>
</gene>
<comment type="subunit">
    <text evidence="3">UreD, UreF and UreG form a complex that acts as a GTP-hydrolysis-dependent molecular chaperone, activating the urease apoprotein by helping to assemble the nickel containing metallocenter of UreC. The UreE protein probably delivers the nickel.</text>
</comment>
<name>A0A1X4G4G8_9CYAN</name>
<dbReference type="HAMAP" id="MF_01384">
    <property type="entry name" value="UreD"/>
    <property type="match status" value="1"/>
</dbReference>
<dbReference type="EMBL" id="NBYN01000055">
    <property type="protein sequence ID" value="OSO89402.1"/>
    <property type="molecule type" value="Genomic_DNA"/>
</dbReference>
<accession>A0A1X4G4G8</accession>
<dbReference type="Pfam" id="PF01774">
    <property type="entry name" value="UreD"/>
    <property type="match status" value="1"/>
</dbReference>
<evidence type="ECO:0000256" key="3">
    <source>
        <dbReference type="HAMAP-Rule" id="MF_01384"/>
    </source>
</evidence>
<evidence type="ECO:0000256" key="1">
    <source>
        <dbReference type="ARBA" id="ARBA00007177"/>
    </source>
</evidence>
<dbReference type="PANTHER" id="PTHR33643:SF1">
    <property type="entry name" value="UREASE ACCESSORY PROTEIN D"/>
    <property type="match status" value="1"/>
</dbReference>
<dbReference type="InterPro" id="IPR002669">
    <property type="entry name" value="UreD"/>
</dbReference>
<comment type="caution">
    <text evidence="4">The sequence shown here is derived from an EMBL/GenBank/DDBJ whole genome shotgun (WGS) entry which is preliminary data.</text>
</comment>
<keyword evidence="3" id="KW-0996">Nickel insertion</keyword>
<comment type="subcellular location">
    <subcellularLocation>
        <location evidence="3">Cytoplasm</location>
    </subcellularLocation>
</comment>
<dbReference type="Proteomes" id="UP000192997">
    <property type="component" value="Unassembled WGS sequence"/>
</dbReference>
<proteinExistence type="inferred from homology"/>
<evidence type="ECO:0000313" key="4">
    <source>
        <dbReference type="EMBL" id="OSO89402.1"/>
    </source>
</evidence>
<reference evidence="5" key="1">
    <citation type="submission" date="2017-04" db="EMBL/GenBank/DDBJ databases">
        <authorList>
            <person name="Abreu V.A."/>
            <person name="Popin R.V."/>
            <person name="Rigonato J."/>
            <person name="Andreote A.P."/>
            <person name="Schaker P.C."/>
            <person name="Hoff-Risseti C."/>
            <person name="Alvarenga D.O."/>
            <person name="Varani A.M."/>
            <person name="Fiore M.F."/>
        </authorList>
    </citation>
    <scope>NUCLEOTIDE SEQUENCE [LARGE SCALE GENOMIC DNA]</scope>
    <source>
        <strain evidence="5">CENA303</strain>
    </source>
</reference>
<dbReference type="RefSeq" id="WP_009344252.1">
    <property type="nucleotide sequence ID" value="NZ_NBYN01000055.1"/>
</dbReference>
<dbReference type="GO" id="GO:0016151">
    <property type="term" value="F:nickel cation binding"/>
    <property type="evidence" value="ECO:0007669"/>
    <property type="project" value="UniProtKB-UniRule"/>
</dbReference>
<evidence type="ECO:0000256" key="2">
    <source>
        <dbReference type="ARBA" id="ARBA00023186"/>
    </source>
</evidence>